<dbReference type="GO" id="GO:0004560">
    <property type="term" value="F:alpha-L-fucosidase activity"/>
    <property type="evidence" value="ECO:0007669"/>
    <property type="project" value="UniProtKB-EC"/>
</dbReference>
<dbReference type="PRINTS" id="PR00741">
    <property type="entry name" value="GLHYDRLASE29"/>
</dbReference>
<dbReference type="SMART" id="SM00812">
    <property type="entry name" value="Alpha_L_fucos"/>
    <property type="match status" value="1"/>
</dbReference>
<evidence type="ECO:0000313" key="9">
    <source>
        <dbReference type="Proteomes" id="UP000544222"/>
    </source>
</evidence>
<evidence type="ECO:0000313" key="8">
    <source>
        <dbReference type="EMBL" id="MBB3186213.1"/>
    </source>
</evidence>
<dbReference type="InterPro" id="IPR016286">
    <property type="entry name" value="FUC_metazoa-typ"/>
</dbReference>
<evidence type="ECO:0000256" key="6">
    <source>
        <dbReference type="ARBA" id="ARBA00023295"/>
    </source>
</evidence>
<dbReference type="GO" id="GO:0005764">
    <property type="term" value="C:lysosome"/>
    <property type="evidence" value="ECO:0007669"/>
    <property type="project" value="TreeGrafter"/>
</dbReference>
<dbReference type="GO" id="GO:0016139">
    <property type="term" value="P:glycoside catabolic process"/>
    <property type="evidence" value="ECO:0007669"/>
    <property type="project" value="TreeGrafter"/>
</dbReference>
<gene>
    <name evidence="8" type="ORF">FHX64_000376</name>
</gene>
<dbReference type="EC" id="3.2.1.51" evidence="3"/>
<evidence type="ECO:0000256" key="4">
    <source>
        <dbReference type="ARBA" id="ARBA00022729"/>
    </source>
</evidence>
<evidence type="ECO:0000256" key="3">
    <source>
        <dbReference type="ARBA" id="ARBA00012662"/>
    </source>
</evidence>
<keyword evidence="5 8" id="KW-0378">Hydrolase</keyword>
<organism evidence="8 9">
    <name type="scientific">Microbacter margulisiae</name>
    <dbReference type="NCBI Taxonomy" id="1350067"/>
    <lineage>
        <taxon>Bacteria</taxon>
        <taxon>Pseudomonadati</taxon>
        <taxon>Bacteroidota</taxon>
        <taxon>Bacteroidia</taxon>
        <taxon>Bacteroidales</taxon>
        <taxon>Porphyromonadaceae</taxon>
        <taxon>Microbacter</taxon>
    </lineage>
</organism>
<name>A0A7W5H064_9PORP</name>
<dbReference type="PANTHER" id="PTHR10030:SF37">
    <property type="entry name" value="ALPHA-L-FUCOSIDASE-RELATED"/>
    <property type="match status" value="1"/>
</dbReference>
<sequence>MKNLKQLFLILAILFPIGTYINAQYKAKGIIDKTTSKQQETPKTQWFQNAKFGLFIHWGLYSILGGEWNGKRYYGSSEWIMNRAKIPVVEYSKLAQQFNPVKFNAAEWVKIAKEAGMKYIVITAKHHDGFAMFDSKVSDFNIMHTPFHRDPLKELSVACQKNNIKLGFYYSQFLDWHEPNGGGNDWDFVEKNKDYKSYYQSKSIPQIKELLSNYGPLGLIWFDMPGGLSKEETQALIDTARRLQPNCLFSSRVGHGLGDFLDFGDSEVPATVIKEPWEAIFTHNDSWGYLKFDFNFKTPSEIIRLLTNIVSKGGNLMLNVGPKADGTIPEESIKCLLSVGKWLKINGKAIYGTTYGPIAPQPWGVTTLKPDKLFLHVMLRPKNGDLIVPGVNVKVKKVWFLSNMKSLNWKQNQQMLKVKLPLVLPDDANSVIVVEYTGKISDSYIDAPSVISPQFNECNLDVIKAKPTGNTKIEPITYSFYFGVWKHTTCATMMQSPSDSLIYNVEFAEPGDYKIILEYSCPIENSKQEGLLQVGGQKFYFETLSTGNYDVSRPLMFIQQSVAMITVRKAGLQTIKISPVNEGKELFKLRRIIVKPVEYKF</sequence>
<dbReference type="Proteomes" id="UP000544222">
    <property type="component" value="Unassembled WGS sequence"/>
</dbReference>
<dbReference type="Gene3D" id="3.20.20.80">
    <property type="entry name" value="Glycosidases"/>
    <property type="match status" value="1"/>
</dbReference>
<keyword evidence="6 8" id="KW-0326">Glycosidase</keyword>
<dbReference type="SUPFAM" id="SSF51445">
    <property type="entry name" value="(Trans)glycosidases"/>
    <property type="match status" value="1"/>
</dbReference>
<protein>
    <recommendedName>
        <fullName evidence="3">alpha-L-fucosidase</fullName>
        <ecNumber evidence="3">3.2.1.51</ecNumber>
    </recommendedName>
</protein>
<dbReference type="InterPro" id="IPR057739">
    <property type="entry name" value="Glyco_hydro_29_N"/>
</dbReference>
<keyword evidence="9" id="KW-1185">Reference proteome</keyword>
<evidence type="ECO:0000256" key="5">
    <source>
        <dbReference type="ARBA" id="ARBA00022801"/>
    </source>
</evidence>
<dbReference type="InterPro" id="IPR013780">
    <property type="entry name" value="Glyco_hydro_b"/>
</dbReference>
<dbReference type="Gene3D" id="2.60.40.1180">
    <property type="entry name" value="Golgi alpha-mannosidase II"/>
    <property type="match status" value="1"/>
</dbReference>
<keyword evidence="4" id="KW-0732">Signal</keyword>
<evidence type="ECO:0000259" key="7">
    <source>
        <dbReference type="Pfam" id="PF01120"/>
    </source>
</evidence>
<evidence type="ECO:0000256" key="2">
    <source>
        <dbReference type="ARBA" id="ARBA00007951"/>
    </source>
</evidence>
<proteinExistence type="inferred from homology"/>
<comment type="caution">
    <text evidence="8">The sequence shown here is derived from an EMBL/GenBank/DDBJ whole genome shotgun (WGS) entry which is preliminary data.</text>
</comment>
<dbReference type="AlphaFoldDB" id="A0A7W5H064"/>
<dbReference type="RefSeq" id="WP_183412142.1">
    <property type="nucleotide sequence ID" value="NZ_JACHYB010000001.1"/>
</dbReference>
<reference evidence="8 9" key="1">
    <citation type="submission" date="2020-08" db="EMBL/GenBank/DDBJ databases">
        <title>Genomic Encyclopedia of Type Strains, Phase IV (KMG-IV): sequencing the most valuable type-strain genomes for metagenomic binning, comparative biology and taxonomic classification.</title>
        <authorList>
            <person name="Goeker M."/>
        </authorList>
    </citation>
    <scope>NUCLEOTIDE SEQUENCE [LARGE SCALE GENOMIC DNA]</scope>
    <source>
        <strain evidence="8 9">DSM 27471</strain>
    </source>
</reference>
<evidence type="ECO:0000256" key="1">
    <source>
        <dbReference type="ARBA" id="ARBA00004071"/>
    </source>
</evidence>
<accession>A0A7W5H064</accession>
<dbReference type="Pfam" id="PF01120">
    <property type="entry name" value="Alpha_L_fucos"/>
    <property type="match status" value="1"/>
</dbReference>
<feature type="domain" description="Glycoside hydrolase family 29 N-terminal" evidence="7">
    <location>
        <begin position="26"/>
        <end position="348"/>
    </location>
</feature>
<dbReference type="GO" id="GO:0006004">
    <property type="term" value="P:fucose metabolic process"/>
    <property type="evidence" value="ECO:0007669"/>
    <property type="project" value="InterPro"/>
</dbReference>
<comment type="function">
    <text evidence="1">Alpha-L-fucosidase is responsible for hydrolyzing the alpha-1,6-linked fucose joined to the reducing-end N-acetylglucosamine of the carbohydrate moieties of glycoproteins.</text>
</comment>
<dbReference type="PANTHER" id="PTHR10030">
    <property type="entry name" value="ALPHA-L-FUCOSIDASE"/>
    <property type="match status" value="1"/>
</dbReference>
<dbReference type="EMBL" id="JACHYB010000001">
    <property type="protein sequence ID" value="MBB3186213.1"/>
    <property type="molecule type" value="Genomic_DNA"/>
</dbReference>
<comment type="similarity">
    <text evidence="2">Belongs to the glycosyl hydrolase 29 family.</text>
</comment>
<dbReference type="InterPro" id="IPR000933">
    <property type="entry name" value="Glyco_hydro_29"/>
</dbReference>
<dbReference type="InterPro" id="IPR017853">
    <property type="entry name" value="GH"/>
</dbReference>